<keyword evidence="2" id="KW-1185">Reference proteome</keyword>
<dbReference type="Proteomes" id="UP000003100">
    <property type="component" value="Unassembled WGS sequence"/>
</dbReference>
<reference evidence="1 2" key="2">
    <citation type="submission" date="2009-02" db="EMBL/GenBank/DDBJ databases">
        <title>Draft genome sequence of Blautia hydrogenotrophica DSM 10507 (Ruminococcus hydrogenotrophicus DSM 10507).</title>
        <authorList>
            <person name="Sudarsanam P."/>
            <person name="Ley R."/>
            <person name="Guruge J."/>
            <person name="Turnbaugh P.J."/>
            <person name="Mahowald M."/>
            <person name="Liep D."/>
            <person name="Gordon J."/>
        </authorList>
    </citation>
    <scope>NUCLEOTIDE SEQUENCE [LARGE SCALE GENOMIC DNA]</scope>
    <source>
        <strain evidence="2">DSM 10507 / JCM 14656 / S5a33</strain>
    </source>
</reference>
<evidence type="ECO:0000313" key="2">
    <source>
        <dbReference type="Proteomes" id="UP000003100"/>
    </source>
</evidence>
<protein>
    <submittedName>
        <fullName evidence="1">Uncharacterized protein</fullName>
    </submittedName>
</protein>
<dbReference type="HOGENOM" id="CLU_3059037_0_0_9"/>
<dbReference type="PATRIC" id="fig|476272.21.peg.55"/>
<accession>C0CR70</accession>
<evidence type="ECO:0000313" key="1">
    <source>
        <dbReference type="EMBL" id="EEG47736.1"/>
    </source>
</evidence>
<sequence length="53" mass="6067">MRRVQLYQSVSVLGKNYHNKIFPRTERETASAEVFADAVSLIGLYGEFVFNLT</sequence>
<name>C0CR70_BLAHS</name>
<gene>
    <name evidence="1" type="ORF">RUMHYD_03383</name>
</gene>
<comment type="caution">
    <text evidence="1">The sequence shown here is derived from an EMBL/GenBank/DDBJ whole genome shotgun (WGS) entry which is preliminary data.</text>
</comment>
<dbReference type="EMBL" id="ACBZ01000178">
    <property type="protein sequence ID" value="EEG47736.1"/>
    <property type="molecule type" value="Genomic_DNA"/>
</dbReference>
<reference evidence="1 2" key="1">
    <citation type="submission" date="2009-01" db="EMBL/GenBank/DDBJ databases">
        <authorList>
            <person name="Fulton L."/>
            <person name="Clifton S."/>
            <person name="Fulton B."/>
            <person name="Xu J."/>
            <person name="Minx P."/>
            <person name="Pepin K.H."/>
            <person name="Johnson M."/>
            <person name="Bhonagiri V."/>
            <person name="Nash W.E."/>
            <person name="Mardis E.R."/>
            <person name="Wilson R.K."/>
        </authorList>
    </citation>
    <scope>NUCLEOTIDE SEQUENCE [LARGE SCALE GENOMIC DNA]</scope>
    <source>
        <strain evidence="2">DSM 10507 / JCM 14656 / S5a33</strain>
    </source>
</reference>
<dbReference type="AlphaFoldDB" id="C0CR70"/>
<proteinExistence type="predicted"/>
<organism evidence="1 2">
    <name type="scientific">Blautia hydrogenotrophica (strain DSM 10507 / JCM 14656 / S5a33)</name>
    <name type="common">Ruminococcus hydrogenotrophicus</name>
    <dbReference type="NCBI Taxonomy" id="476272"/>
    <lineage>
        <taxon>Bacteria</taxon>
        <taxon>Bacillati</taxon>
        <taxon>Bacillota</taxon>
        <taxon>Clostridia</taxon>
        <taxon>Lachnospirales</taxon>
        <taxon>Lachnospiraceae</taxon>
        <taxon>Blautia</taxon>
    </lineage>
</organism>